<keyword evidence="1 2" id="KW-0238">DNA-binding</keyword>
<gene>
    <name evidence="4" type="ORF">PEPNEM18_01656</name>
</gene>
<evidence type="ECO:0000256" key="2">
    <source>
        <dbReference type="PROSITE-ProRule" id="PRU00335"/>
    </source>
</evidence>
<sequence>MKMEADERKKQIRQAAMKVFLDKGFRNTIMNDIMEATGLSRGGLYHHYSSTYEILYDIMVEGNLNRKDMVKKSIYAEDLILSPQLFSKIIIDKILADSDYVKLYAMFLCELKENDDLKDLYVKIKKESIQVFKELFSTLFNELPSDETFEFMVNIINSGLMACEILNARENFVKNKKYLTEMIETYFTNVMKKDDERS</sequence>
<organism evidence="4 5">
    <name type="scientific">Aedoeadaptatus nemausensis</name>
    <dbReference type="NCBI Taxonomy" id="2582829"/>
    <lineage>
        <taxon>Bacteria</taxon>
        <taxon>Bacillati</taxon>
        <taxon>Bacillota</taxon>
        <taxon>Tissierellia</taxon>
        <taxon>Tissierellales</taxon>
        <taxon>Peptoniphilaceae</taxon>
        <taxon>Aedoeadaptatus</taxon>
    </lineage>
</organism>
<dbReference type="Pfam" id="PF00440">
    <property type="entry name" value="TetR_N"/>
    <property type="match status" value="1"/>
</dbReference>
<dbReference type="SUPFAM" id="SSF46689">
    <property type="entry name" value="Homeodomain-like"/>
    <property type="match status" value="1"/>
</dbReference>
<name>A0A6V6Y7D8_9FIRM</name>
<feature type="DNA-binding region" description="H-T-H motif" evidence="2">
    <location>
        <begin position="29"/>
        <end position="48"/>
    </location>
</feature>
<dbReference type="InterPro" id="IPR001647">
    <property type="entry name" value="HTH_TetR"/>
</dbReference>
<keyword evidence="5" id="KW-1185">Reference proteome</keyword>
<evidence type="ECO:0000259" key="3">
    <source>
        <dbReference type="PROSITE" id="PS50977"/>
    </source>
</evidence>
<dbReference type="EMBL" id="CAIJCS010000028">
    <property type="protein sequence ID" value="CAC9936113.1"/>
    <property type="molecule type" value="Genomic_DNA"/>
</dbReference>
<dbReference type="Proteomes" id="UP000586454">
    <property type="component" value="Unassembled WGS sequence"/>
</dbReference>
<dbReference type="GO" id="GO:0003677">
    <property type="term" value="F:DNA binding"/>
    <property type="evidence" value="ECO:0007669"/>
    <property type="project" value="UniProtKB-UniRule"/>
</dbReference>
<dbReference type="InterPro" id="IPR009057">
    <property type="entry name" value="Homeodomain-like_sf"/>
</dbReference>
<dbReference type="RefSeq" id="WP_180500951.1">
    <property type="nucleotide sequence ID" value="NZ_CAIJCS010000028.1"/>
</dbReference>
<evidence type="ECO:0000313" key="4">
    <source>
        <dbReference type="EMBL" id="CAC9936113.1"/>
    </source>
</evidence>
<comment type="caution">
    <text evidence="4">The sequence shown here is derived from an EMBL/GenBank/DDBJ whole genome shotgun (WGS) entry which is preliminary data.</text>
</comment>
<evidence type="ECO:0000256" key="1">
    <source>
        <dbReference type="ARBA" id="ARBA00023125"/>
    </source>
</evidence>
<protein>
    <submittedName>
        <fullName evidence="4">Transcriptional regulator, TetR family</fullName>
    </submittedName>
</protein>
<dbReference type="AlphaFoldDB" id="A0A6V6Y7D8"/>
<dbReference type="PRINTS" id="PR00455">
    <property type="entry name" value="HTHTETR"/>
</dbReference>
<proteinExistence type="predicted"/>
<dbReference type="PROSITE" id="PS50977">
    <property type="entry name" value="HTH_TETR_2"/>
    <property type="match status" value="1"/>
</dbReference>
<evidence type="ECO:0000313" key="5">
    <source>
        <dbReference type="Proteomes" id="UP000586454"/>
    </source>
</evidence>
<dbReference type="Gene3D" id="1.10.357.10">
    <property type="entry name" value="Tetracycline Repressor, domain 2"/>
    <property type="match status" value="1"/>
</dbReference>
<accession>A0A6V6Y7D8</accession>
<feature type="domain" description="HTH tetR-type" evidence="3">
    <location>
        <begin position="6"/>
        <end position="66"/>
    </location>
</feature>
<reference evidence="4 5" key="1">
    <citation type="submission" date="2020-06" db="EMBL/GenBank/DDBJ databases">
        <authorList>
            <person name="Criscuolo A."/>
        </authorList>
    </citation>
    <scope>NUCLEOTIDE SEQUENCE [LARGE SCALE GENOMIC DNA]</scope>
    <source>
        <strain evidence="4">1804121828</strain>
    </source>
</reference>